<organism evidence="1 2">
    <name type="scientific">Nocardioides bizhenqiangii</name>
    <dbReference type="NCBI Taxonomy" id="3095076"/>
    <lineage>
        <taxon>Bacteria</taxon>
        <taxon>Bacillati</taxon>
        <taxon>Actinomycetota</taxon>
        <taxon>Actinomycetes</taxon>
        <taxon>Propionibacteriales</taxon>
        <taxon>Nocardioidaceae</taxon>
        <taxon>Nocardioides</taxon>
    </lineage>
</organism>
<dbReference type="SUPFAM" id="SSF56655">
    <property type="entry name" value="Carbohydrate phosphatase"/>
    <property type="match status" value="1"/>
</dbReference>
<evidence type="ECO:0000313" key="1">
    <source>
        <dbReference type="EMBL" id="WQQ25653.1"/>
    </source>
</evidence>
<dbReference type="EMBL" id="CP141059">
    <property type="protein sequence ID" value="WQQ25653.1"/>
    <property type="molecule type" value="Genomic_DNA"/>
</dbReference>
<keyword evidence="2" id="KW-1185">Reference proteome</keyword>
<name>A0ABZ0ZN50_9ACTN</name>
<sequence length="265" mass="27252">MSAAASDIDVALTAADAGAAVVRAAYGTRPVRHAKSDRDFATDADLDAERAILDVLTKERPGDRVLGEETGESGGSGARRWLVDPLCGTLNFAAQTPLFAVNVALADDSGVIAAVSADPITGERFWTDGARAFVRRGSVDEPMTPSADSHLVNVNCDGPADLPFVGPQLVGDPVFVAAFGPRVLSTTLALAWVAAGRQAGYVTDGALVDNVHFAAGIALCRGAGCIVTDLAGESLVEGRGLIAAADAATHQRLVEIVRPHLTAAQ</sequence>
<dbReference type="Gene3D" id="3.40.190.80">
    <property type="match status" value="1"/>
</dbReference>
<dbReference type="Pfam" id="PF00459">
    <property type="entry name" value="Inositol_P"/>
    <property type="match status" value="1"/>
</dbReference>
<dbReference type="InterPro" id="IPR000760">
    <property type="entry name" value="Inositol_monophosphatase-like"/>
</dbReference>
<dbReference type="Proteomes" id="UP001327225">
    <property type="component" value="Chromosome"/>
</dbReference>
<gene>
    <name evidence="1" type="ORF">SHK19_17005</name>
</gene>
<accession>A0ABZ0ZN50</accession>
<reference evidence="2" key="1">
    <citation type="submission" date="2023-12" db="EMBL/GenBank/DDBJ databases">
        <title>Novel species in genus Nocardioides.</title>
        <authorList>
            <person name="Zhou H."/>
        </authorList>
    </citation>
    <scope>NUCLEOTIDE SEQUENCE [LARGE SCALE GENOMIC DNA]</scope>
    <source>
        <strain evidence="2">HM61</strain>
    </source>
</reference>
<dbReference type="CDD" id="cd01637">
    <property type="entry name" value="IMPase_like"/>
    <property type="match status" value="1"/>
</dbReference>
<dbReference type="PANTHER" id="PTHR20854:SF4">
    <property type="entry name" value="INOSITOL-1-MONOPHOSPHATASE-RELATED"/>
    <property type="match status" value="1"/>
</dbReference>
<dbReference type="PRINTS" id="PR00377">
    <property type="entry name" value="IMPHPHTASES"/>
</dbReference>
<dbReference type="Gene3D" id="3.30.540.10">
    <property type="entry name" value="Fructose-1,6-Bisphosphatase, subunit A, domain 1"/>
    <property type="match status" value="1"/>
</dbReference>
<proteinExistence type="predicted"/>
<protein>
    <submittedName>
        <fullName evidence="1">Inositol monophosphatase family protein</fullName>
    </submittedName>
</protein>
<evidence type="ECO:0000313" key="2">
    <source>
        <dbReference type="Proteomes" id="UP001327225"/>
    </source>
</evidence>
<dbReference type="PANTHER" id="PTHR20854">
    <property type="entry name" value="INOSITOL MONOPHOSPHATASE"/>
    <property type="match status" value="1"/>
</dbReference>
<dbReference type="RefSeq" id="WP_322456384.1">
    <property type="nucleotide sequence ID" value="NZ_CP141059.1"/>
</dbReference>